<dbReference type="AlphaFoldDB" id="A0A939CAC1"/>
<protein>
    <submittedName>
        <fullName evidence="2">Uncharacterized protein</fullName>
    </submittedName>
</protein>
<keyword evidence="1" id="KW-0472">Membrane</keyword>
<sequence length="208" mass="23014">MDKRWRNMLILVVVIAAGWGIYQFLQQEPPKPVFVDEAVFSAMLSDTNISAAELNEVSSSFSLGLSDEAKQLLKGKLAAISAESASSREFKGLLQGLIALDEDQGQIADDFDSMLDLEMGDFCVNIDYWAAKEEFSSDLVVKAIELQAEMGDFYASNPGYASLGIEINTENLAEEQELSVDALNRLVDLCIIDAYLFEEETELPEAYE</sequence>
<dbReference type="EMBL" id="JAFGDB010000067">
    <property type="protein sequence ID" value="MBN2067610.1"/>
    <property type="molecule type" value="Genomic_DNA"/>
</dbReference>
<evidence type="ECO:0000313" key="3">
    <source>
        <dbReference type="Proteomes" id="UP000809243"/>
    </source>
</evidence>
<organism evidence="2 3">
    <name type="scientific">Candidatus Iainarchaeum sp</name>
    <dbReference type="NCBI Taxonomy" id="3101447"/>
    <lineage>
        <taxon>Archaea</taxon>
        <taxon>Candidatus Iainarchaeota</taxon>
        <taxon>Candidatus Iainarchaeia</taxon>
        <taxon>Candidatus Iainarchaeales</taxon>
        <taxon>Candidatus Iainarchaeaceae</taxon>
        <taxon>Candidatus Iainarchaeum</taxon>
    </lineage>
</organism>
<feature type="transmembrane region" description="Helical" evidence="1">
    <location>
        <begin position="7"/>
        <end position="25"/>
    </location>
</feature>
<gene>
    <name evidence="2" type="ORF">JW744_04035</name>
</gene>
<name>A0A939CAC1_9ARCH</name>
<proteinExistence type="predicted"/>
<keyword evidence="1" id="KW-0812">Transmembrane</keyword>
<keyword evidence="1" id="KW-1133">Transmembrane helix</keyword>
<evidence type="ECO:0000313" key="2">
    <source>
        <dbReference type="EMBL" id="MBN2067610.1"/>
    </source>
</evidence>
<dbReference type="Proteomes" id="UP000809243">
    <property type="component" value="Unassembled WGS sequence"/>
</dbReference>
<accession>A0A939CAC1</accession>
<comment type="caution">
    <text evidence="2">The sequence shown here is derived from an EMBL/GenBank/DDBJ whole genome shotgun (WGS) entry which is preliminary data.</text>
</comment>
<reference evidence="2" key="1">
    <citation type="submission" date="2021-01" db="EMBL/GenBank/DDBJ databases">
        <title>Active Sulfur Cycling in an Early Earth Analoge.</title>
        <authorList>
            <person name="Hahn C.R."/>
            <person name="Youssef N.H."/>
            <person name="Elshahed M."/>
        </authorList>
    </citation>
    <scope>NUCLEOTIDE SEQUENCE</scope>
    <source>
        <strain evidence="2">Zod_Metabat.1151</strain>
    </source>
</reference>
<evidence type="ECO:0000256" key="1">
    <source>
        <dbReference type="SAM" id="Phobius"/>
    </source>
</evidence>